<dbReference type="EMBL" id="JAESIY010000004">
    <property type="protein sequence ID" value="MBL3656150.1"/>
    <property type="molecule type" value="Genomic_DNA"/>
</dbReference>
<dbReference type="Proteomes" id="UP000659388">
    <property type="component" value="Unassembled WGS sequence"/>
</dbReference>
<gene>
    <name evidence="1" type="ORF">JL102_08415</name>
</gene>
<proteinExistence type="predicted"/>
<dbReference type="AlphaFoldDB" id="A0A937F5I7"/>
<dbReference type="Pfam" id="PF14094">
    <property type="entry name" value="DUF4272"/>
    <property type="match status" value="1"/>
</dbReference>
<accession>A0A937F5I7</accession>
<sequence length="398" mass="45378">MENCTIYSHYLEFQKILGVIKSILPNAKLEVDDHGLEKSVTVLGSVGSSLKVNYRERKTPSYKLEEIECGLTQNLAGMVNFVQSLPATNTDVKNKFIYKIMSMNCEIALMAEPKITESFKSIIGVLVQDLDGFIFAQPNDQFTKSETQHFLNKDLNLIIDLNGNCEIDDLEVNVNAAYMDEPKEDYTEEQQARRGRSGEFLKEKGIAVNEHLPCVPDQGSVEIRALKEVIDRAYALLVISAKGEGVEQEHLQRAVAEKGINSFTEQEQFIYNADVLSDEQRAYATWRYESLYVLLWSLGKFDDLIYPDNICNVSDVVSSIFQPTREEFEANVKLRSKEEILDALDMTYRMHWACVNARINGREVGGGIIPSVIYERHYALNWLTHFMDQQWDDVQTPT</sequence>
<dbReference type="RefSeq" id="WP_202243944.1">
    <property type="nucleotide sequence ID" value="NZ_JAESIY010000004.1"/>
</dbReference>
<comment type="caution">
    <text evidence="1">The sequence shown here is derived from an EMBL/GenBank/DDBJ whole genome shotgun (WGS) entry which is preliminary data.</text>
</comment>
<organism evidence="1 2">
    <name type="scientific">Fulvivirga sediminis</name>
    <dbReference type="NCBI Taxonomy" id="2803949"/>
    <lineage>
        <taxon>Bacteria</taxon>
        <taxon>Pseudomonadati</taxon>
        <taxon>Bacteroidota</taxon>
        <taxon>Cytophagia</taxon>
        <taxon>Cytophagales</taxon>
        <taxon>Fulvivirgaceae</taxon>
        <taxon>Fulvivirga</taxon>
    </lineage>
</organism>
<dbReference type="InterPro" id="IPR025368">
    <property type="entry name" value="DUF4272"/>
</dbReference>
<name>A0A937F5I7_9BACT</name>
<evidence type="ECO:0000313" key="2">
    <source>
        <dbReference type="Proteomes" id="UP000659388"/>
    </source>
</evidence>
<protein>
    <submittedName>
        <fullName evidence="1">DUF4272 domain-containing protein</fullName>
    </submittedName>
</protein>
<evidence type="ECO:0000313" key="1">
    <source>
        <dbReference type="EMBL" id="MBL3656150.1"/>
    </source>
</evidence>
<keyword evidence="2" id="KW-1185">Reference proteome</keyword>
<reference evidence="1" key="1">
    <citation type="submission" date="2021-01" db="EMBL/GenBank/DDBJ databases">
        <title>Fulvivirga kasyanovii gen. nov., sp nov., a novel member of the phylum Bacteroidetes isolated from seawater in a mussel farm.</title>
        <authorList>
            <person name="Zhao L.-H."/>
            <person name="Wang Z.-J."/>
        </authorList>
    </citation>
    <scope>NUCLEOTIDE SEQUENCE</scope>
    <source>
        <strain evidence="1">2943</strain>
    </source>
</reference>